<proteinExistence type="predicted"/>
<dbReference type="EMBL" id="SNRW01045740">
    <property type="protein sequence ID" value="KAA6319820.1"/>
    <property type="molecule type" value="Genomic_DNA"/>
</dbReference>
<comment type="caution">
    <text evidence="2">The sequence shown here is derived from an EMBL/GenBank/DDBJ whole genome shotgun (WGS) entry which is preliminary data.</text>
</comment>
<sequence>MMAMTREQVKLLFDAEIQVILAESPFPTSTFTIHEEDYEAKMKYLCRRIFDNDMKAARREDPEYLFVKKEKRSHDTEKIKPLQSQKRARGENGEHVQ</sequence>
<evidence type="ECO:0000256" key="1">
    <source>
        <dbReference type="SAM" id="MobiDB-lite"/>
    </source>
</evidence>
<feature type="compositionally biased region" description="Basic and acidic residues" evidence="1">
    <location>
        <begin position="88"/>
        <end position="97"/>
    </location>
</feature>
<feature type="non-terminal residue" evidence="2">
    <location>
        <position position="97"/>
    </location>
</feature>
<evidence type="ECO:0000313" key="2">
    <source>
        <dbReference type="EMBL" id="KAA6319820.1"/>
    </source>
</evidence>
<accession>A0A5J4QFK9</accession>
<name>A0A5J4QFK9_9EUKA</name>
<evidence type="ECO:0000313" key="3">
    <source>
        <dbReference type="Proteomes" id="UP000324800"/>
    </source>
</evidence>
<feature type="region of interest" description="Disordered" evidence="1">
    <location>
        <begin position="68"/>
        <end position="97"/>
    </location>
</feature>
<reference evidence="2 3" key="1">
    <citation type="submission" date="2019-03" db="EMBL/GenBank/DDBJ databases">
        <title>Single cell metagenomics reveals metabolic interactions within the superorganism composed of flagellate Streblomastix strix and complex community of Bacteroidetes bacteria on its surface.</title>
        <authorList>
            <person name="Treitli S.C."/>
            <person name="Kolisko M."/>
            <person name="Husnik F."/>
            <person name="Keeling P."/>
            <person name="Hampl V."/>
        </authorList>
    </citation>
    <scope>NUCLEOTIDE SEQUENCE [LARGE SCALE GENOMIC DNA]</scope>
    <source>
        <strain evidence="2">ST1C</strain>
    </source>
</reference>
<organism evidence="2 3">
    <name type="scientific">Streblomastix strix</name>
    <dbReference type="NCBI Taxonomy" id="222440"/>
    <lineage>
        <taxon>Eukaryota</taxon>
        <taxon>Metamonada</taxon>
        <taxon>Preaxostyla</taxon>
        <taxon>Oxymonadida</taxon>
        <taxon>Streblomastigidae</taxon>
        <taxon>Streblomastix</taxon>
    </lineage>
</organism>
<feature type="compositionally biased region" description="Basic and acidic residues" evidence="1">
    <location>
        <begin position="68"/>
        <end position="80"/>
    </location>
</feature>
<gene>
    <name evidence="2" type="ORF">EZS28_054770</name>
</gene>
<dbReference type="AlphaFoldDB" id="A0A5J4QFK9"/>
<protein>
    <submittedName>
        <fullName evidence="2">Uncharacterized protein</fullName>
    </submittedName>
</protein>
<dbReference type="Proteomes" id="UP000324800">
    <property type="component" value="Unassembled WGS sequence"/>
</dbReference>